<keyword evidence="4" id="KW-0524">Neurogenesis</keyword>
<keyword evidence="2" id="KW-0217">Developmental protein</keyword>
<feature type="domain" description="BHLH" evidence="7">
    <location>
        <begin position="168"/>
        <end position="212"/>
    </location>
</feature>
<dbReference type="InterPro" id="IPR050359">
    <property type="entry name" value="bHLH_transcription_factors"/>
</dbReference>
<reference evidence="8 9" key="1">
    <citation type="submission" date="2013-11" db="EMBL/GenBank/DDBJ databases">
        <title>Genome sequencing of Stegodyphus mimosarum.</title>
        <authorList>
            <person name="Bechsgaard J."/>
        </authorList>
    </citation>
    <scope>NUCLEOTIDE SEQUENCE [LARGE SCALE GENOMIC DNA]</scope>
</reference>
<evidence type="ECO:0000256" key="3">
    <source>
        <dbReference type="ARBA" id="ARBA00022782"/>
    </source>
</evidence>
<comment type="subcellular location">
    <subcellularLocation>
        <location evidence="1">Nucleus</location>
    </subcellularLocation>
</comment>
<dbReference type="EMBL" id="KK119907">
    <property type="protein sequence ID" value="KFM77050.1"/>
    <property type="molecule type" value="Genomic_DNA"/>
</dbReference>
<name>A0A087UI61_STEMI</name>
<accession>A0A087UI61</accession>
<keyword evidence="5" id="KW-0539">Nucleus</keyword>
<feature type="region of interest" description="Disordered" evidence="6">
    <location>
        <begin position="142"/>
        <end position="163"/>
    </location>
</feature>
<evidence type="ECO:0000256" key="1">
    <source>
        <dbReference type="ARBA" id="ARBA00004123"/>
    </source>
</evidence>
<dbReference type="GO" id="GO:0061564">
    <property type="term" value="P:axon development"/>
    <property type="evidence" value="ECO:0007669"/>
    <property type="project" value="TreeGrafter"/>
</dbReference>
<dbReference type="PROSITE" id="PS50888">
    <property type="entry name" value="BHLH"/>
    <property type="match status" value="1"/>
</dbReference>
<evidence type="ECO:0000313" key="9">
    <source>
        <dbReference type="Proteomes" id="UP000054359"/>
    </source>
</evidence>
<evidence type="ECO:0000256" key="2">
    <source>
        <dbReference type="ARBA" id="ARBA00022473"/>
    </source>
</evidence>
<dbReference type="Proteomes" id="UP000054359">
    <property type="component" value="Unassembled WGS sequence"/>
</dbReference>
<keyword evidence="9" id="KW-1185">Reference proteome</keyword>
<dbReference type="SMART" id="SM00353">
    <property type="entry name" value="HLH"/>
    <property type="match status" value="1"/>
</dbReference>
<evidence type="ECO:0000256" key="6">
    <source>
        <dbReference type="SAM" id="MobiDB-lite"/>
    </source>
</evidence>
<dbReference type="GO" id="GO:0046983">
    <property type="term" value="F:protein dimerization activity"/>
    <property type="evidence" value="ECO:0007669"/>
    <property type="project" value="InterPro"/>
</dbReference>
<evidence type="ECO:0000256" key="5">
    <source>
        <dbReference type="ARBA" id="ARBA00023242"/>
    </source>
</evidence>
<gene>
    <name evidence="8" type="ORF">X975_25580</name>
</gene>
<dbReference type="InterPro" id="IPR036638">
    <property type="entry name" value="HLH_DNA-bd_sf"/>
</dbReference>
<dbReference type="STRING" id="407821.A0A087UI61"/>
<evidence type="ECO:0000313" key="8">
    <source>
        <dbReference type="EMBL" id="KFM77050.1"/>
    </source>
</evidence>
<dbReference type="GO" id="GO:0005634">
    <property type="term" value="C:nucleus"/>
    <property type="evidence" value="ECO:0007669"/>
    <property type="project" value="UniProtKB-SubCell"/>
</dbReference>
<dbReference type="SUPFAM" id="SSF47459">
    <property type="entry name" value="HLH, helix-loop-helix DNA-binding domain"/>
    <property type="match status" value="1"/>
</dbReference>
<dbReference type="OrthoDB" id="6161578at2759"/>
<dbReference type="GO" id="GO:0070888">
    <property type="term" value="F:E-box binding"/>
    <property type="evidence" value="ECO:0007669"/>
    <property type="project" value="TreeGrafter"/>
</dbReference>
<dbReference type="OMA" id="GHNDNAN"/>
<organism evidence="8 9">
    <name type="scientific">Stegodyphus mimosarum</name>
    <name type="common">African social velvet spider</name>
    <dbReference type="NCBI Taxonomy" id="407821"/>
    <lineage>
        <taxon>Eukaryota</taxon>
        <taxon>Metazoa</taxon>
        <taxon>Ecdysozoa</taxon>
        <taxon>Arthropoda</taxon>
        <taxon>Chelicerata</taxon>
        <taxon>Arachnida</taxon>
        <taxon>Araneae</taxon>
        <taxon>Araneomorphae</taxon>
        <taxon>Entelegynae</taxon>
        <taxon>Eresoidea</taxon>
        <taxon>Eresidae</taxon>
        <taxon>Stegodyphus</taxon>
    </lineage>
</organism>
<dbReference type="PANTHER" id="PTHR19290:SF162">
    <property type="entry name" value="TRANSCRIPTION FACTOR ATOH7"/>
    <property type="match status" value="1"/>
</dbReference>
<dbReference type="Gene3D" id="4.10.280.10">
    <property type="entry name" value="Helix-loop-helix DNA-binding domain"/>
    <property type="match status" value="1"/>
</dbReference>
<dbReference type="GO" id="GO:0007423">
    <property type="term" value="P:sensory organ development"/>
    <property type="evidence" value="ECO:0007669"/>
    <property type="project" value="TreeGrafter"/>
</dbReference>
<proteinExistence type="predicted"/>
<keyword evidence="3" id="KW-0221">Differentiation</keyword>
<dbReference type="Pfam" id="PF00010">
    <property type="entry name" value="HLH"/>
    <property type="match status" value="1"/>
</dbReference>
<evidence type="ECO:0000259" key="7">
    <source>
        <dbReference type="PROSITE" id="PS50888"/>
    </source>
</evidence>
<evidence type="ECO:0000256" key="4">
    <source>
        <dbReference type="ARBA" id="ARBA00022902"/>
    </source>
</evidence>
<dbReference type="PANTHER" id="PTHR19290">
    <property type="entry name" value="BASIC HELIX-LOOP-HELIX PROTEIN NEUROGENIN-RELATED"/>
    <property type="match status" value="1"/>
</dbReference>
<dbReference type="AlphaFoldDB" id="A0A087UI61"/>
<dbReference type="GO" id="GO:0045944">
    <property type="term" value="P:positive regulation of transcription by RNA polymerase II"/>
    <property type="evidence" value="ECO:0007669"/>
    <property type="project" value="TreeGrafter"/>
</dbReference>
<dbReference type="GO" id="GO:0000981">
    <property type="term" value="F:DNA-binding transcription factor activity, RNA polymerase II-specific"/>
    <property type="evidence" value="ECO:0007669"/>
    <property type="project" value="TreeGrafter"/>
</dbReference>
<feature type="non-terminal residue" evidence="8">
    <location>
        <position position="212"/>
    </location>
</feature>
<dbReference type="InterPro" id="IPR011598">
    <property type="entry name" value="bHLH_dom"/>
</dbReference>
<protein>
    <submittedName>
        <fullName evidence="8">Basic helix-loop-helix transcription factor</fullName>
    </submittedName>
</protein>
<sequence>MSNTTPVPSPVQGDAVSGTRTFCDLTNCSPSKSVSNVNTTFVFSDPNFVYRNTLPTSITRSTRHYNAIAPKTISDLSNTFTFSHQQDKTMETSAQTLIQSSEISQNYAGNYRILQNQPIMNMNSGFVAEDEMDEEDDEIYDDNSILSPRSCSKRKVSERPPSPAVVKKRRLAANARERRRMHSLNVAFDRLRDVVPSIGNDRKLSKYETLQM</sequence>